<protein>
    <recommendedName>
        <fullName evidence="3">Glutathionylspermidine synthase</fullName>
    </recommendedName>
</protein>
<dbReference type="SUPFAM" id="SSF56059">
    <property type="entry name" value="Glutathione synthetase ATP-binding domain-like"/>
    <property type="match status" value="1"/>
</dbReference>
<dbReference type="AlphaFoldDB" id="A0A329BGZ1"/>
<evidence type="ECO:0000313" key="1">
    <source>
        <dbReference type="EMBL" id="RAS22073.1"/>
    </source>
</evidence>
<dbReference type="OrthoDB" id="8041036at2"/>
<proteinExistence type="predicted"/>
<dbReference type="Proteomes" id="UP000248918">
    <property type="component" value="Unassembled WGS sequence"/>
</dbReference>
<name>A0A329BGZ1_9BURK</name>
<dbReference type="EMBL" id="QLTK01000025">
    <property type="protein sequence ID" value="RAS22073.1"/>
    <property type="molecule type" value="Genomic_DNA"/>
</dbReference>
<sequence length="445" mass="49811">MLESFSGNDDLPVFDPQKDWITWGKDPSKADLSRAYAHVQERAIEDRLSLSFEGNRSRAYPVMSGVCALHPVTEEILVARIKAVFNALQKIVAAYRTDRNLQHFLDIPKPLNRWIKEDAEPSNNRIDLCRFDLMGRSLAQLKIIEFNANAPGGIVYAGMINRYWRQAPWSADLIESWGGAASAFEREDWVVRWLLALAETRGMEAIEGIALLHPTDGNMLELPHLKQRMEAYGLRATMLTPEQLFQDANTVFRLGYLKYGVQLAIQDIGQLDRFCRSVVEGRLVIPSSLAGRWIGDNKLCIAVMSDPRFAYLFDDAERAAIHALVPLSRKLGDGVSRADLLNNKDDFVIKHPYGTRGAAVHVGRDYDTATWTDLIMQTSSSGYVVQRYIDAECEVEGETCFRDLVVTIANGAIAGYGSRVSRVRKVNIAQEGRKMAVLSSLRGTG</sequence>
<evidence type="ECO:0000313" key="2">
    <source>
        <dbReference type="Proteomes" id="UP000248918"/>
    </source>
</evidence>
<organism evidence="1 2">
    <name type="scientific">Paraburkholderia bryophila</name>
    <dbReference type="NCBI Taxonomy" id="420952"/>
    <lineage>
        <taxon>Bacteria</taxon>
        <taxon>Pseudomonadati</taxon>
        <taxon>Pseudomonadota</taxon>
        <taxon>Betaproteobacteria</taxon>
        <taxon>Burkholderiales</taxon>
        <taxon>Burkholderiaceae</taxon>
        <taxon>Paraburkholderia</taxon>
    </lineage>
</organism>
<reference evidence="1 2" key="1">
    <citation type="submission" date="2018-06" db="EMBL/GenBank/DDBJ databases">
        <title>Genomic Encyclopedia of Type Strains, Phase III (KMG-III): the genomes of soil and plant-associated and newly described type strains.</title>
        <authorList>
            <person name="Whitman W."/>
        </authorList>
    </citation>
    <scope>NUCLEOTIDE SEQUENCE [LARGE SCALE GENOMIC DNA]</scope>
    <source>
        <strain evidence="1 2">LMG 23644</strain>
    </source>
</reference>
<gene>
    <name evidence="1" type="ORF">BX591_12515</name>
</gene>
<accession>A0A329BGZ1</accession>
<evidence type="ECO:0008006" key="3">
    <source>
        <dbReference type="Google" id="ProtNLM"/>
    </source>
</evidence>
<comment type="caution">
    <text evidence="1">The sequence shown here is derived from an EMBL/GenBank/DDBJ whole genome shotgun (WGS) entry which is preliminary data.</text>
</comment>
<dbReference type="RefSeq" id="WP_111934443.1">
    <property type="nucleotide sequence ID" value="NZ_CADFFP010000027.1"/>
</dbReference>